<organism evidence="2 3">
    <name type="scientific">Staurois parvus</name>
    <dbReference type="NCBI Taxonomy" id="386267"/>
    <lineage>
        <taxon>Eukaryota</taxon>
        <taxon>Metazoa</taxon>
        <taxon>Chordata</taxon>
        <taxon>Craniata</taxon>
        <taxon>Vertebrata</taxon>
        <taxon>Euteleostomi</taxon>
        <taxon>Amphibia</taxon>
        <taxon>Batrachia</taxon>
        <taxon>Anura</taxon>
        <taxon>Neobatrachia</taxon>
        <taxon>Ranoidea</taxon>
        <taxon>Ranidae</taxon>
        <taxon>Staurois</taxon>
    </lineage>
</organism>
<evidence type="ECO:0000313" key="3">
    <source>
        <dbReference type="Proteomes" id="UP001162483"/>
    </source>
</evidence>
<feature type="compositionally biased region" description="Basic and acidic residues" evidence="1">
    <location>
        <begin position="129"/>
        <end position="141"/>
    </location>
</feature>
<reference evidence="2" key="1">
    <citation type="submission" date="2023-05" db="EMBL/GenBank/DDBJ databases">
        <authorList>
            <person name="Stuckert A."/>
        </authorList>
    </citation>
    <scope>NUCLEOTIDE SEQUENCE</scope>
</reference>
<protein>
    <submittedName>
        <fullName evidence="2">Uncharacterized protein</fullName>
    </submittedName>
</protein>
<feature type="compositionally biased region" description="Basic residues" evidence="1">
    <location>
        <begin position="158"/>
        <end position="167"/>
    </location>
</feature>
<feature type="compositionally biased region" description="Polar residues" evidence="1">
    <location>
        <begin position="7"/>
        <end position="41"/>
    </location>
</feature>
<feature type="region of interest" description="Disordered" evidence="1">
    <location>
        <begin position="129"/>
        <end position="169"/>
    </location>
</feature>
<feature type="region of interest" description="Disordered" evidence="1">
    <location>
        <begin position="1"/>
        <end position="63"/>
    </location>
</feature>
<sequence length="204" mass="21914">MDPSANRARSSIDYSASSYDQELSTASKNPSGATRNPSYSASGRIVFSPEMRKSTDSSSDNGDIIRRLVDVGIAPPLNGMSQKPHGEASHPVSDLDTNIIQGPVTAPSISNVVPSCVNNGHVTGGIHQEHEPNPGQHDHGIGRGRGIFPRRGQGSLRFRGRGNRGKGRGFGNQFFHKYDAPPLKKQQLEEVATNTSVVYQVSPE</sequence>
<evidence type="ECO:0000256" key="1">
    <source>
        <dbReference type="SAM" id="MobiDB-lite"/>
    </source>
</evidence>
<evidence type="ECO:0000313" key="2">
    <source>
        <dbReference type="EMBL" id="CAI9617187.1"/>
    </source>
</evidence>
<accession>A0ABN9H644</accession>
<proteinExistence type="predicted"/>
<comment type="caution">
    <text evidence="2">The sequence shown here is derived from an EMBL/GenBank/DDBJ whole genome shotgun (WGS) entry which is preliminary data.</text>
</comment>
<keyword evidence="3" id="KW-1185">Reference proteome</keyword>
<feature type="region of interest" description="Disordered" evidence="1">
    <location>
        <begin position="75"/>
        <end position="95"/>
    </location>
</feature>
<gene>
    <name evidence="2" type="ORF">SPARVUS_LOCUS15514148</name>
</gene>
<dbReference type="Proteomes" id="UP001162483">
    <property type="component" value="Unassembled WGS sequence"/>
</dbReference>
<name>A0ABN9H644_9NEOB</name>
<dbReference type="EMBL" id="CATNWA010020197">
    <property type="protein sequence ID" value="CAI9617187.1"/>
    <property type="molecule type" value="Genomic_DNA"/>
</dbReference>